<accession>A0A1G9Y972</accession>
<gene>
    <name evidence="4" type="ORF">SAMN04488514_12123</name>
</gene>
<sequence length="617" mass="68747">MAARSISLFLSLLLVQFSNAQQIKEIYVSPNGSDNGQGTPRAPFETLHRAYDEIASLDNTKNQSVILWMNDGTYRIKKPLVIDSLLKKSSISLSIKAMDGAKPVVSGALQLTGWRKIGNGLWACSIADEIGTFRELFINGNRATRARHPNSGYLRVNKVGADKRTNFSFTSGDFPIPESTVKPELVLLHDWSITRIPIKNIDAKNNVLYAVDSIGTKNLDFFTLDHWEPNPRYYLENAPEFLDADGEWFFNPAKEEVLLKLSSNIDPNTLTIEIPVAERLIQVQGTEKEPISNVAFEGIIFKHCKWNLPEETYAGIQACHFDPRSQMEEWNVVPAAIQTQWVENIRFENCEFLSMGGSAVWFGTGSANCALKKCRIYDISGNGVMIGEGQDRHIGDTPWWKIAPEQVALANTVESCDISECGVQFYGAVGIWCGLTAETVLSNNKIYNLPYTGISIGWMWNPEVTPCRDNIVTKNHIHHVMRKLSDGGGIYMLGLQPGSRLTENHIHDISVNAGRAESNGMFLDEGTTNVLVEKNLIYNIAKSPLRFHKASSNTVRGNYLFSKGDTPAIAYNRTEPDLISKEGNLLENTNNPEYTTLLNKTLIAFEKKARPAGINPN</sequence>
<feature type="signal peptide" evidence="1">
    <location>
        <begin position="1"/>
        <end position="20"/>
    </location>
</feature>
<dbReference type="STRING" id="192904.SAMN04488514_12123"/>
<dbReference type="RefSeq" id="WP_089895559.1">
    <property type="nucleotide sequence ID" value="NZ_FNGV01000021.1"/>
</dbReference>
<evidence type="ECO:0000313" key="4">
    <source>
        <dbReference type="EMBL" id="SDN05206.1"/>
    </source>
</evidence>
<dbReference type="SUPFAM" id="SSF51126">
    <property type="entry name" value="Pectin lyase-like"/>
    <property type="match status" value="1"/>
</dbReference>
<name>A0A1G9Y972_9FLAO</name>
<organism evidence="4 5">
    <name type="scientific">Kriegella aquimaris</name>
    <dbReference type="NCBI Taxonomy" id="192904"/>
    <lineage>
        <taxon>Bacteria</taxon>
        <taxon>Pseudomonadati</taxon>
        <taxon>Bacteroidota</taxon>
        <taxon>Flavobacteriia</taxon>
        <taxon>Flavobacteriales</taxon>
        <taxon>Flavobacteriaceae</taxon>
        <taxon>Kriegella</taxon>
    </lineage>
</organism>
<keyword evidence="5" id="KW-1185">Reference proteome</keyword>
<dbReference type="EMBL" id="FNGV01000021">
    <property type="protein sequence ID" value="SDN05206.1"/>
    <property type="molecule type" value="Genomic_DNA"/>
</dbReference>
<dbReference type="InterPro" id="IPR012334">
    <property type="entry name" value="Pectin_lyas_fold"/>
</dbReference>
<dbReference type="InterPro" id="IPR039448">
    <property type="entry name" value="Beta_helix"/>
</dbReference>
<dbReference type="Proteomes" id="UP000199440">
    <property type="component" value="Unassembled WGS sequence"/>
</dbReference>
<dbReference type="Pfam" id="PF13229">
    <property type="entry name" value="Beta_helix"/>
    <property type="match status" value="1"/>
</dbReference>
<evidence type="ECO:0000259" key="3">
    <source>
        <dbReference type="Pfam" id="PF21231"/>
    </source>
</evidence>
<feature type="domain" description="GH141-like insertion" evidence="3">
    <location>
        <begin position="125"/>
        <end position="254"/>
    </location>
</feature>
<keyword evidence="1" id="KW-0732">Signal</keyword>
<evidence type="ECO:0000313" key="5">
    <source>
        <dbReference type="Proteomes" id="UP000199440"/>
    </source>
</evidence>
<dbReference type="PANTHER" id="PTHR36453">
    <property type="entry name" value="SECRETED PROTEIN-RELATED"/>
    <property type="match status" value="1"/>
</dbReference>
<proteinExistence type="predicted"/>
<dbReference type="AlphaFoldDB" id="A0A1G9Y972"/>
<protein>
    <submittedName>
        <fullName evidence="4">Right handed beta helix region</fullName>
    </submittedName>
</protein>
<dbReference type="InterPro" id="IPR048482">
    <property type="entry name" value="GH141_ins"/>
</dbReference>
<evidence type="ECO:0000259" key="2">
    <source>
        <dbReference type="Pfam" id="PF13229"/>
    </source>
</evidence>
<dbReference type="Pfam" id="PF21231">
    <property type="entry name" value="GH141_M"/>
    <property type="match status" value="1"/>
</dbReference>
<feature type="domain" description="Right handed beta helix" evidence="2">
    <location>
        <begin position="416"/>
        <end position="565"/>
    </location>
</feature>
<reference evidence="4 5" key="1">
    <citation type="submission" date="2016-10" db="EMBL/GenBank/DDBJ databases">
        <authorList>
            <person name="de Groot N.N."/>
        </authorList>
    </citation>
    <scope>NUCLEOTIDE SEQUENCE [LARGE SCALE GENOMIC DNA]</scope>
    <source>
        <strain evidence="4 5">DSM 19886</strain>
    </source>
</reference>
<feature type="chain" id="PRO_5011592314" evidence="1">
    <location>
        <begin position="21"/>
        <end position="617"/>
    </location>
</feature>
<dbReference type="InterPro" id="IPR011050">
    <property type="entry name" value="Pectin_lyase_fold/virulence"/>
</dbReference>
<dbReference type="OrthoDB" id="9808066at2"/>
<dbReference type="Gene3D" id="2.160.20.10">
    <property type="entry name" value="Single-stranded right-handed beta-helix, Pectin lyase-like"/>
    <property type="match status" value="2"/>
</dbReference>
<dbReference type="SMART" id="SM00710">
    <property type="entry name" value="PbH1"/>
    <property type="match status" value="6"/>
</dbReference>
<dbReference type="InterPro" id="IPR006626">
    <property type="entry name" value="PbH1"/>
</dbReference>
<evidence type="ECO:0000256" key="1">
    <source>
        <dbReference type="SAM" id="SignalP"/>
    </source>
</evidence>
<dbReference type="PANTHER" id="PTHR36453:SF1">
    <property type="entry name" value="RIGHT HANDED BETA HELIX DOMAIN-CONTAINING PROTEIN"/>
    <property type="match status" value="1"/>
</dbReference>